<dbReference type="CDD" id="cd09881">
    <property type="entry name" value="PIN_VapC4-5_FitB-like"/>
    <property type="match status" value="1"/>
</dbReference>
<accession>A0A518IX54</accession>
<protein>
    <recommendedName>
        <fullName evidence="3">PIN domain-containing protein</fullName>
    </recommendedName>
</protein>
<evidence type="ECO:0000313" key="2">
    <source>
        <dbReference type="Proteomes" id="UP000316770"/>
    </source>
</evidence>
<sequence length="142" mass="16106">MLLLDSDHLSVLWYSDGAEFERLYSRLATHTAADVFVSIVTIDEQLRGWLAFVKKASRIDGVVKGYAMFQQVLERFVETQVVGFDDAEADVFTDLRSQKIRIGTMDLRIASIANANDLTLLTRNTVDFVRVPSLRFEDWTAA</sequence>
<dbReference type="Proteomes" id="UP000316770">
    <property type="component" value="Chromosome"/>
</dbReference>
<evidence type="ECO:0008006" key="3">
    <source>
        <dbReference type="Google" id="ProtNLM"/>
    </source>
</evidence>
<organism evidence="1 2">
    <name type="scientific">Rosistilla oblonga</name>
    <dbReference type="NCBI Taxonomy" id="2527990"/>
    <lineage>
        <taxon>Bacteria</taxon>
        <taxon>Pseudomonadati</taxon>
        <taxon>Planctomycetota</taxon>
        <taxon>Planctomycetia</taxon>
        <taxon>Pirellulales</taxon>
        <taxon>Pirellulaceae</taxon>
        <taxon>Rosistilla</taxon>
    </lineage>
</organism>
<proteinExistence type="predicted"/>
<dbReference type="Gene3D" id="3.40.50.1010">
    <property type="entry name" value="5'-nuclease"/>
    <property type="match status" value="1"/>
</dbReference>
<dbReference type="SUPFAM" id="SSF88723">
    <property type="entry name" value="PIN domain-like"/>
    <property type="match status" value="1"/>
</dbReference>
<name>A0A518IX54_9BACT</name>
<gene>
    <name evidence="1" type="ORF">Mal33_36850</name>
</gene>
<dbReference type="InterPro" id="IPR029060">
    <property type="entry name" value="PIN-like_dom_sf"/>
</dbReference>
<dbReference type="AlphaFoldDB" id="A0A518IX54"/>
<evidence type="ECO:0000313" key="1">
    <source>
        <dbReference type="EMBL" id="QDV57672.1"/>
    </source>
</evidence>
<reference evidence="1 2" key="1">
    <citation type="submission" date="2019-02" db="EMBL/GenBank/DDBJ databases">
        <title>Deep-cultivation of Planctomycetes and their phenomic and genomic characterization uncovers novel biology.</title>
        <authorList>
            <person name="Wiegand S."/>
            <person name="Jogler M."/>
            <person name="Boedeker C."/>
            <person name="Pinto D."/>
            <person name="Vollmers J."/>
            <person name="Rivas-Marin E."/>
            <person name="Kohn T."/>
            <person name="Peeters S.H."/>
            <person name="Heuer A."/>
            <person name="Rast P."/>
            <person name="Oberbeckmann S."/>
            <person name="Bunk B."/>
            <person name="Jeske O."/>
            <person name="Meyerdierks A."/>
            <person name="Storesund J.E."/>
            <person name="Kallscheuer N."/>
            <person name="Luecker S."/>
            <person name="Lage O.M."/>
            <person name="Pohl T."/>
            <person name="Merkel B.J."/>
            <person name="Hornburger P."/>
            <person name="Mueller R.-W."/>
            <person name="Bruemmer F."/>
            <person name="Labrenz M."/>
            <person name="Spormann A.M."/>
            <person name="Op den Camp H."/>
            <person name="Overmann J."/>
            <person name="Amann R."/>
            <person name="Jetten M.S.M."/>
            <person name="Mascher T."/>
            <person name="Medema M.H."/>
            <person name="Devos D.P."/>
            <person name="Kaster A.-K."/>
            <person name="Ovreas L."/>
            <person name="Rohde M."/>
            <person name="Galperin M.Y."/>
            <person name="Jogler C."/>
        </authorList>
    </citation>
    <scope>NUCLEOTIDE SEQUENCE [LARGE SCALE GENOMIC DNA]</scope>
    <source>
        <strain evidence="1 2">Mal33</strain>
    </source>
</reference>
<keyword evidence="2" id="KW-1185">Reference proteome</keyword>
<dbReference type="EMBL" id="CP036318">
    <property type="protein sequence ID" value="QDV57672.1"/>
    <property type="molecule type" value="Genomic_DNA"/>
</dbReference>